<evidence type="ECO:0000313" key="3">
    <source>
        <dbReference type="EMBL" id="PYD58888.1"/>
    </source>
</evidence>
<dbReference type="SUPFAM" id="SSF46955">
    <property type="entry name" value="Putative DNA-binding domain"/>
    <property type="match status" value="1"/>
</dbReference>
<dbReference type="AlphaFoldDB" id="A0A318PTK9"/>
<dbReference type="RefSeq" id="WP_061272143.1">
    <property type="nucleotide sequence ID" value="NZ_CBCRXN010000079.1"/>
</dbReference>
<organism evidence="3 4">
    <name type="scientific">Komagataeibacter xylinus</name>
    <name type="common">Gluconacetobacter xylinus</name>
    <dbReference type="NCBI Taxonomy" id="28448"/>
    <lineage>
        <taxon>Bacteria</taxon>
        <taxon>Pseudomonadati</taxon>
        <taxon>Pseudomonadota</taxon>
        <taxon>Alphaproteobacteria</taxon>
        <taxon>Acetobacterales</taxon>
        <taxon>Acetobacteraceae</taxon>
        <taxon>Komagataeibacter</taxon>
    </lineage>
</organism>
<evidence type="ECO:0000259" key="2">
    <source>
        <dbReference type="Pfam" id="PF13411"/>
    </source>
</evidence>
<gene>
    <name evidence="3" type="ORF">CFR75_01245</name>
</gene>
<sequence length="242" mass="25989">MTTEHSPGSTLEPGRDCLPIYEVARELGLAQHVMRMWEASFPQLQPLRGPVGRRYYRPQDITVLREIADLLYVRKLSVAQAQVELAREALAAPESEGEAVTPPIEPVVVQPPLAQSHTAQPPVAQDAAVEAASPATDAVQVTVIEEVMETVVACESPPTVAAPEPEAPPMVEAAAADANAAPEPESVAETAAQAPADEPEQLPLEQIVMIELERLQAENTVLRDSLRGVLVELQALRQMVPA</sequence>
<name>A0A318PTK9_KOMXY</name>
<keyword evidence="4" id="KW-1185">Reference proteome</keyword>
<evidence type="ECO:0000313" key="4">
    <source>
        <dbReference type="Proteomes" id="UP000248257"/>
    </source>
</evidence>
<dbReference type="InterPro" id="IPR009061">
    <property type="entry name" value="DNA-bd_dom_put_sf"/>
</dbReference>
<proteinExistence type="predicted"/>
<dbReference type="InterPro" id="IPR000551">
    <property type="entry name" value="MerR-type_HTH_dom"/>
</dbReference>
<dbReference type="GO" id="GO:0003677">
    <property type="term" value="F:DNA binding"/>
    <property type="evidence" value="ECO:0007669"/>
    <property type="project" value="InterPro"/>
</dbReference>
<protein>
    <submittedName>
        <fullName evidence="3">Transcriptional regulator</fullName>
    </submittedName>
</protein>
<reference evidence="3 4" key="1">
    <citation type="submission" date="2017-07" db="EMBL/GenBank/DDBJ databases">
        <title>A draft genome sequence of Komagataeibacter xylinus LMG 1515.</title>
        <authorList>
            <person name="Skraban J."/>
            <person name="Cleenwerck I."/>
            <person name="Vandamme P."/>
            <person name="Trcek J."/>
        </authorList>
    </citation>
    <scope>NUCLEOTIDE SEQUENCE [LARGE SCALE GENOMIC DNA]</scope>
    <source>
        <strain evidence="3 4">LMG 1515</strain>
    </source>
</reference>
<dbReference type="Pfam" id="PF13411">
    <property type="entry name" value="MerR_1"/>
    <property type="match status" value="1"/>
</dbReference>
<feature type="region of interest" description="Disordered" evidence="1">
    <location>
        <begin position="178"/>
        <end position="199"/>
    </location>
</feature>
<accession>A0A318PTK9</accession>
<dbReference type="Proteomes" id="UP000248257">
    <property type="component" value="Unassembled WGS sequence"/>
</dbReference>
<dbReference type="GO" id="GO:0006355">
    <property type="term" value="P:regulation of DNA-templated transcription"/>
    <property type="evidence" value="ECO:0007669"/>
    <property type="project" value="InterPro"/>
</dbReference>
<evidence type="ECO:0000256" key="1">
    <source>
        <dbReference type="SAM" id="MobiDB-lite"/>
    </source>
</evidence>
<dbReference type="OrthoDB" id="9810140at2"/>
<dbReference type="Gene3D" id="1.10.1660.10">
    <property type="match status" value="1"/>
</dbReference>
<dbReference type="STRING" id="1220579.GCA_001571345_00821"/>
<comment type="caution">
    <text evidence="3">The sequence shown here is derived from an EMBL/GenBank/DDBJ whole genome shotgun (WGS) entry which is preliminary data.</text>
</comment>
<feature type="domain" description="HTH merR-type" evidence="2">
    <location>
        <begin position="20"/>
        <end position="85"/>
    </location>
</feature>
<dbReference type="EMBL" id="NKUC01000001">
    <property type="protein sequence ID" value="PYD58888.1"/>
    <property type="molecule type" value="Genomic_DNA"/>
</dbReference>